<evidence type="ECO:0000313" key="8">
    <source>
        <dbReference type="Proteomes" id="UP001244341"/>
    </source>
</evidence>
<sequence length="585" mass="65691">MEFVHFGCLQHWLEVTLKQLASGSSSSSSNKEVLDAIRQRFDSATMVQVYWYTALMALTPQPPNADAFAGMALGATIGGMMAQLVFLPMLGSGKLSALSHSCRLLLRCLKSSKMGVKSRMKSIDFYKKLPTDLTESTLTGSFISIIAATLMGLLLVLELASFMRVQSAMQLVVDSSPQNELLKITFNISFPALSCEFATLDVSDALGKKRMNLTKTIRKTPVDINLESAGTTYVDPGIKQQPKYDEEDKWWDHLDLTQPINHNDFQTTLTHYPIVVINFYAPWCHWCQRLEPAWEAATKEIHEKYPESTDRRIRFAKIDCTAEVDLCRSNFITAFPSIRVFRRAHDDIYINGQHEHEAYTGDRTKDALVAFADTLVPSAGQPYLKHGDLAAAPKTSGCNLAGFVLVKKVPGTLHFTPRSEHHSFDHNWMNMSHTVNSFYFGAMPSPTKYHALKKLHPLGLNSDWLDKLKGQKFFSTSPQHTHEHYMQVVRTTIQPLHGGKASSYDAYEYNAHSHTYISDHQPTAKFSYDLAAMQVVVREQPRPWYKFLTTTCAVIGGVFTVAGILDSMLYAGINMRKKLELGKQG</sequence>
<dbReference type="PANTHER" id="PTHR10984:SF37">
    <property type="entry name" value="PROTEIN DISULFIDE-ISOMERASE 5-3"/>
    <property type="match status" value="1"/>
</dbReference>
<keyword evidence="3 5" id="KW-1133">Transmembrane helix</keyword>
<feature type="transmembrane region" description="Helical" evidence="5">
    <location>
        <begin position="67"/>
        <end position="90"/>
    </location>
</feature>
<dbReference type="Pfam" id="PF07970">
    <property type="entry name" value="COPIIcoated_ERV"/>
    <property type="match status" value="1"/>
</dbReference>
<evidence type="ECO:0000256" key="5">
    <source>
        <dbReference type="SAM" id="Phobius"/>
    </source>
</evidence>
<reference evidence="7 8" key="1">
    <citation type="submission" date="2023-05" db="EMBL/GenBank/DDBJ databases">
        <title>A 100% complete, gapless, phased diploid assembly of the Scenedesmus obliquus UTEX 3031 genome.</title>
        <authorList>
            <person name="Biondi T.C."/>
            <person name="Hanschen E.R."/>
            <person name="Kwon T."/>
            <person name="Eng W."/>
            <person name="Kruse C.P.S."/>
            <person name="Koehler S.I."/>
            <person name="Kunde Y."/>
            <person name="Gleasner C.D."/>
            <person name="You Mak K.T."/>
            <person name="Polle J."/>
            <person name="Hovde B.T."/>
            <person name="Starkenburg S.R."/>
        </authorList>
    </citation>
    <scope>NUCLEOTIDE SEQUENCE [LARGE SCALE GENOMIC DNA]</scope>
    <source>
        <strain evidence="7 8">DOE0152z</strain>
    </source>
</reference>
<keyword evidence="4 5" id="KW-0472">Membrane</keyword>
<dbReference type="Pfam" id="PF13850">
    <property type="entry name" value="ERGIC_N"/>
    <property type="match status" value="1"/>
</dbReference>
<name>A0ABY8UH34_TETOB</name>
<dbReference type="InterPro" id="IPR036249">
    <property type="entry name" value="Thioredoxin-like_sf"/>
</dbReference>
<evidence type="ECO:0000256" key="1">
    <source>
        <dbReference type="ARBA" id="ARBA00004370"/>
    </source>
</evidence>
<dbReference type="Proteomes" id="UP001244341">
    <property type="component" value="Chromosome 12b"/>
</dbReference>
<keyword evidence="2 5" id="KW-0812">Transmembrane</keyword>
<evidence type="ECO:0000313" key="7">
    <source>
        <dbReference type="EMBL" id="WIA20580.1"/>
    </source>
</evidence>
<feature type="domain" description="Thioredoxin" evidence="6">
    <location>
        <begin position="235"/>
        <end position="377"/>
    </location>
</feature>
<dbReference type="InterPro" id="IPR012936">
    <property type="entry name" value="Erv_C"/>
</dbReference>
<dbReference type="InterPro" id="IPR045888">
    <property type="entry name" value="Erv"/>
</dbReference>
<feature type="transmembrane region" description="Helical" evidence="5">
    <location>
        <begin position="137"/>
        <end position="157"/>
    </location>
</feature>
<dbReference type="Gene3D" id="3.40.30.10">
    <property type="entry name" value="Glutaredoxin"/>
    <property type="match status" value="1"/>
</dbReference>
<evidence type="ECO:0000256" key="3">
    <source>
        <dbReference type="ARBA" id="ARBA00022989"/>
    </source>
</evidence>
<dbReference type="EMBL" id="CP126219">
    <property type="protein sequence ID" value="WIA20580.1"/>
    <property type="molecule type" value="Genomic_DNA"/>
</dbReference>
<gene>
    <name evidence="7" type="ORF">OEZ85_004968</name>
</gene>
<proteinExistence type="predicted"/>
<keyword evidence="8" id="KW-1185">Reference proteome</keyword>
<dbReference type="PROSITE" id="PS51352">
    <property type="entry name" value="THIOREDOXIN_2"/>
    <property type="match status" value="1"/>
</dbReference>
<accession>A0ABY8UH34</accession>
<dbReference type="InterPro" id="IPR039542">
    <property type="entry name" value="Erv_N"/>
</dbReference>
<evidence type="ECO:0000259" key="6">
    <source>
        <dbReference type="PROSITE" id="PS51352"/>
    </source>
</evidence>
<dbReference type="CDD" id="cd02961">
    <property type="entry name" value="PDI_a_family"/>
    <property type="match status" value="1"/>
</dbReference>
<organism evidence="7 8">
    <name type="scientific">Tetradesmus obliquus</name>
    <name type="common">Green alga</name>
    <name type="synonym">Acutodesmus obliquus</name>
    <dbReference type="NCBI Taxonomy" id="3088"/>
    <lineage>
        <taxon>Eukaryota</taxon>
        <taxon>Viridiplantae</taxon>
        <taxon>Chlorophyta</taxon>
        <taxon>core chlorophytes</taxon>
        <taxon>Chlorophyceae</taxon>
        <taxon>CS clade</taxon>
        <taxon>Sphaeropleales</taxon>
        <taxon>Scenedesmaceae</taxon>
        <taxon>Tetradesmus</taxon>
    </lineage>
</organism>
<dbReference type="Pfam" id="PF00085">
    <property type="entry name" value="Thioredoxin"/>
    <property type="match status" value="1"/>
</dbReference>
<dbReference type="InterPro" id="IPR013766">
    <property type="entry name" value="Thioredoxin_domain"/>
</dbReference>
<dbReference type="SUPFAM" id="SSF52833">
    <property type="entry name" value="Thioredoxin-like"/>
    <property type="match status" value="1"/>
</dbReference>
<evidence type="ECO:0000256" key="4">
    <source>
        <dbReference type="ARBA" id="ARBA00023136"/>
    </source>
</evidence>
<protein>
    <recommendedName>
        <fullName evidence="6">Thioredoxin domain-containing protein</fullName>
    </recommendedName>
</protein>
<feature type="transmembrane region" description="Helical" evidence="5">
    <location>
        <begin position="544"/>
        <end position="573"/>
    </location>
</feature>
<dbReference type="PANTHER" id="PTHR10984">
    <property type="entry name" value="ENDOPLASMIC RETICULUM-GOLGI INTERMEDIATE COMPARTMENT PROTEIN"/>
    <property type="match status" value="1"/>
</dbReference>
<comment type="subcellular location">
    <subcellularLocation>
        <location evidence="1">Membrane</location>
    </subcellularLocation>
</comment>
<evidence type="ECO:0000256" key="2">
    <source>
        <dbReference type="ARBA" id="ARBA00022692"/>
    </source>
</evidence>